<evidence type="ECO:0000256" key="3">
    <source>
        <dbReference type="ARBA" id="ARBA00022741"/>
    </source>
</evidence>
<comment type="function">
    <text evidence="7">Catalyzes the tRNA-independent activation of glutamate in presence of ATP and the subsequent transfer of glutamate onto a tRNA(Asp). Glutamate is transferred on the 2-amino-5-(4,5-dihydroxy-2-cyclopenten-1-yl) moiety of the queuosine in the wobble position of the QUC anticodon.</text>
</comment>
<dbReference type="GO" id="GO:0006424">
    <property type="term" value="P:glutamyl-tRNA aminoacylation"/>
    <property type="evidence" value="ECO:0007669"/>
    <property type="project" value="InterPro"/>
</dbReference>
<evidence type="ECO:0000256" key="2">
    <source>
        <dbReference type="ARBA" id="ARBA00022723"/>
    </source>
</evidence>
<dbReference type="NCBIfam" id="NF004314">
    <property type="entry name" value="PRK05710.1-3"/>
    <property type="match status" value="1"/>
</dbReference>
<dbReference type="GO" id="GO:0004818">
    <property type="term" value="F:glutamate-tRNA ligase activity"/>
    <property type="evidence" value="ECO:0007669"/>
    <property type="project" value="TreeGrafter"/>
</dbReference>
<accession>A0A0B7ITU6</accession>
<feature type="binding site" evidence="7">
    <location>
        <position position="40"/>
    </location>
    <ligand>
        <name>L-glutamate</name>
        <dbReference type="ChEBI" id="CHEBI:29985"/>
    </ligand>
</feature>
<dbReference type="GO" id="GO:0005524">
    <property type="term" value="F:ATP binding"/>
    <property type="evidence" value="ECO:0007669"/>
    <property type="project" value="UniProtKB-KW"/>
</dbReference>
<dbReference type="NCBIfam" id="TIGR03838">
    <property type="entry name" value="queuosine_YadB"/>
    <property type="match status" value="1"/>
</dbReference>
<dbReference type="PANTHER" id="PTHR43311">
    <property type="entry name" value="GLUTAMATE--TRNA LIGASE"/>
    <property type="match status" value="1"/>
</dbReference>
<evidence type="ECO:0000256" key="5">
    <source>
        <dbReference type="ARBA" id="ARBA00022840"/>
    </source>
</evidence>
<keyword evidence="11" id="KW-1185">Reference proteome</keyword>
<dbReference type="HAMAP" id="MF_01428">
    <property type="entry name" value="Glu_Q_tRNA_synth"/>
    <property type="match status" value="1"/>
</dbReference>
<feature type="short sequence motif" description="'HIGH' region" evidence="7">
    <location>
        <begin position="7"/>
        <end position="17"/>
    </location>
</feature>
<dbReference type="PANTHER" id="PTHR43311:SF1">
    <property type="entry name" value="GLUTAMYL-Q TRNA(ASP) SYNTHETASE"/>
    <property type="match status" value="1"/>
</dbReference>
<feature type="binding site" evidence="7">
    <location>
        <position position="237"/>
    </location>
    <ligand>
        <name>ATP</name>
        <dbReference type="ChEBI" id="CHEBI:30616"/>
    </ligand>
</feature>
<protein>
    <recommendedName>
        <fullName evidence="7">Glutamyl-Q tRNA(Asp) synthetase</fullName>
        <shortName evidence="7">Glu-Q-RSs</shortName>
        <ecNumber evidence="7">6.1.1.-</ecNumber>
    </recommendedName>
</protein>
<dbReference type="InterPro" id="IPR000924">
    <property type="entry name" value="Glu/Gln-tRNA-synth"/>
</dbReference>
<dbReference type="InterPro" id="IPR049940">
    <property type="entry name" value="GluQ/Sye"/>
</dbReference>
<feature type="binding site" evidence="7">
    <location>
        <position position="121"/>
    </location>
    <ligand>
        <name>Zn(2+)</name>
        <dbReference type="ChEBI" id="CHEBI:29105"/>
    </ligand>
</feature>
<evidence type="ECO:0000256" key="6">
    <source>
        <dbReference type="ARBA" id="ARBA00023146"/>
    </source>
</evidence>
<keyword evidence="8" id="KW-0648">Protein biosynthesis</keyword>
<dbReference type="EMBL" id="LN794158">
    <property type="protein sequence ID" value="CEN55710.1"/>
    <property type="molecule type" value="Genomic_DNA"/>
</dbReference>
<sequence>MIGRFAPSPTGPLHFGSLLAAVASYCEAKSQDGQWLVRMEDLDKPREMAGAADHILRTLEAFGFEWDGEVVYQSRRSSLYQDALSQLQKKSLIYQCDCSRKEIADAYNQRPAQHGIDGLIYPGTCRHKAKIKLPHASRVVVDSNPIAFTDAIQGNIQQNLAHDIGDFVLKRADGLYAYQLAVVVDDFVQEITHIVRGADLLDSTPRQIYLQQKLNYPTPQYAHIPVASNTAGEKLSKQTLAPAIDVGQAPILLIQALSFLGQQPPNDLSTNSLSDIWLWAKQHWGIKKVPRQRSITFNPS</sequence>
<organism evidence="10 11">
    <name type="scientific">Candidatus Methylopumilus turicensis</name>
    <dbReference type="NCBI Taxonomy" id="1581680"/>
    <lineage>
        <taxon>Bacteria</taxon>
        <taxon>Pseudomonadati</taxon>
        <taxon>Pseudomonadota</taxon>
        <taxon>Betaproteobacteria</taxon>
        <taxon>Nitrosomonadales</taxon>
        <taxon>Methylophilaceae</taxon>
        <taxon>Candidatus Methylopumilus</taxon>
    </lineage>
</organism>
<dbReference type="GO" id="GO:0006400">
    <property type="term" value="P:tRNA modification"/>
    <property type="evidence" value="ECO:0007669"/>
    <property type="project" value="InterPro"/>
</dbReference>
<dbReference type="InterPro" id="IPR020058">
    <property type="entry name" value="Glu/Gln-tRNA-synth_Ib_cat-dom"/>
</dbReference>
<dbReference type="KEGG" id="mbac:BN1209_0667"/>
<proteinExistence type="inferred from homology"/>
<evidence type="ECO:0000256" key="4">
    <source>
        <dbReference type="ARBA" id="ARBA00022833"/>
    </source>
</evidence>
<dbReference type="Gene3D" id="3.40.50.620">
    <property type="entry name" value="HUPs"/>
    <property type="match status" value="1"/>
</dbReference>
<keyword evidence="2 7" id="KW-0479">Metal-binding</keyword>
<keyword evidence="4 7" id="KW-0862">Zinc</keyword>
<evidence type="ECO:0000259" key="9">
    <source>
        <dbReference type="Pfam" id="PF00749"/>
    </source>
</evidence>
<evidence type="ECO:0000256" key="8">
    <source>
        <dbReference type="RuleBase" id="RU363037"/>
    </source>
</evidence>
<evidence type="ECO:0000256" key="1">
    <source>
        <dbReference type="ARBA" id="ARBA00022598"/>
    </source>
</evidence>
<comment type="cofactor">
    <cofactor evidence="7">
        <name>Zn(2+)</name>
        <dbReference type="ChEBI" id="CHEBI:29105"/>
    </cofactor>
    <text evidence="7">Binds 1 zinc ion per subunit.</text>
</comment>
<feature type="binding site" evidence="7">
    <location>
        <position position="98"/>
    </location>
    <ligand>
        <name>Zn(2+)</name>
        <dbReference type="ChEBI" id="CHEBI:29105"/>
    </ligand>
</feature>
<evidence type="ECO:0000313" key="10">
    <source>
        <dbReference type="EMBL" id="CEN55710.1"/>
    </source>
</evidence>
<feature type="domain" description="Glutamyl/glutaminyl-tRNA synthetase class Ib catalytic" evidence="9">
    <location>
        <begin position="4"/>
        <end position="245"/>
    </location>
</feature>
<feature type="binding site" evidence="7">
    <location>
        <begin position="4"/>
        <end position="8"/>
    </location>
    <ligand>
        <name>L-glutamate</name>
        <dbReference type="ChEBI" id="CHEBI:29985"/>
    </ligand>
</feature>
<dbReference type="SUPFAM" id="SSF52374">
    <property type="entry name" value="Nucleotidylyl transferase"/>
    <property type="match status" value="1"/>
</dbReference>
<keyword evidence="1 7" id="KW-0436">Ligase</keyword>
<dbReference type="GO" id="GO:0008270">
    <property type="term" value="F:zinc ion binding"/>
    <property type="evidence" value="ECO:0007669"/>
    <property type="project" value="UniProtKB-UniRule"/>
</dbReference>
<dbReference type="EC" id="6.1.1.-" evidence="7"/>
<feature type="binding site" evidence="7">
    <location>
        <position position="96"/>
    </location>
    <ligand>
        <name>Zn(2+)</name>
        <dbReference type="ChEBI" id="CHEBI:29105"/>
    </ligand>
</feature>
<keyword evidence="3 7" id="KW-0547">Nucleotide-binding</keyword>
<evidence type="ECO:0000256" key="7">
    <source>
        <dbReference type="HAMAP-Rule" id="MF_01428"/>
    </source>
</evidence>
<dbReference type="Pfam" id="PF00749">
    <property type="entry name" value="tRNA-synt_1c"/>
    <property type="match status" value="1"/>
</dbReference>
<name>A0A0B7ITU6_9PROT</name>
<dbReference type="RefSeq" id="WP_045750940.1">
    <property type="nucleotide sequence ID" value="NZ_LN794158.1"/>
</dbReference>
<feature type="binding site" evidence="7">
    <location>
        <position position="196"/>
    </location>
    <ligand>
        <name>L-glutamate</name>
        <dbReference type="ChEBI" id="CHEBI:29985"/>
    </ligand>
</feature>
<dbReference type="OrthoDB" id="9807503at2"/>
<feature type="binding site" evidence="7">
    <location>
        <position position="125"/>
    </location>
    <ligand>
        <name>Zn(2+)</name>
        <dbReference type="ChEBI" id="CHEBI:29105"/>
    </ligand>
</feature>
<reference evidence="11" key="1">
    <citation type="submission" date="2014-12" db="EMBL/GenBank/DDBJ databases">
        <authorList>
            <person name="Salcher M.M."/>
        </authorList>
    </citation>
    <scope>NUCLEOTIDE SEQUENCE [LARGE SCALE GENOMIC DNA]</scope>
    <source>
        <strain evidence="11">MMS-10A-171</strain>
    </source>
</reference>
<feature type="binding site" evidence="7">
    <location>
        <position position="178"/>
    </location>
    <ligand>
        <name>L-glutamate</name>
        <dbReference type="ChEBI" id="CHEBI:29985"/>
    </ligand>
</feature>
<evidence type="ECO:0000313" key="11">
    <source>
        <dbReference type="Proteomes" id="UP000056322"/>
    </source>
</evidence>
<dbReference type="AlphaFoldDB" id="A0A0B7ITU6"/>
<dbReference type="HOGENOM" id="CLU_015768_0_1_4"/>
<gene>
    <name evidence="7 10" type="primary">gluQ</name>
    <name evidence="10" type="ORF">BN1209_0667</name>
</gene>
<keyword evidence="6 7" id="KW-0030">Aminoacyl-tRNA synthetase</keyword>
<dbReference type="InterPro" id="IPR014729">
    <property type="entry name" value="Rossmann-like_a/b/a_fold"/>
</dbReference>
<dbReference type="PRINTS" id="PR00987">
    <property type="entry name" value="TRNASYNTHGLU"/>
</dbReference>
<comment type="similarity">
    <text evidence="7">Belongs to the class-I aminoacyl-tRNA synthetase family. GluQ subfamily.</text>
</comment>
<keyword evidence="5 7" id="KW-0067">ATP-binding</keyword>
<dbReference type="InterPro" id="IPR022380">
    <property type="entry name" value="Glu-Q_tRNA(Asp)_Synthase"/>
</dbReference>
<dbReference type="Proteomes" id="UP000056322">
    <property type="component" value="Chromosome 1"/>
</dbReference>
<dbReference type="GO" id="GO:0005829">
    <property type="term" value="C:cytosol"/>
    <property type="evidence" value="ECO:0007669"/>
    <property type="project" value="TreeGrafter"/>
</dbReference>
<dbReference type="STRING" id="1581680.BN1209_0667"/>
<feature type="short sequence motif" description="'KMSKS' region" evidence="7">
    <location>
        <begin position="234"/>
        <end position="238"/>
    </location>
</feature>
<dbReference type="FunFam" id="3.40.50.620:FF:000093">
    <property type="entry name" value="Glutamyl-Q tRNA(Asp) synthetase"/>
    <property type="match status" value="1"/>
</dbReference>